<feature type="transmembrane region" description="Helical" evidence="1">
    <location>
        <begin position="112"/>
        <end position="135"/>
    </location>
</feature>
<feature type="non-terminal residue" evidence="2">
    <location>
        <position position="147"/>
    </location>
</feature>
<evidence type="ECO:0000256" key="1">
    <source>
        <dbReference type="SAM" id="Phobius"/>
    </source>
</evidence>
<name>A0A095C5D2_SCHHA</name>
<keyword evidence="1" id="KW-0812">Transmembrane</keyword>
<gene>
    <name evidence="2" type="ORF">MS3_05435</name>
</gene>
<proteinExistence type="predicted"/>
<organism evidence="2">
    <name type="scientific">Schistosoma haematobium</name>
    <name type="common">Blood fluke</name>
    <dbReference type="NCBI Taxonomy" id="6185"/>
    <lineage>
        <taxon>Eukaryota</taxon>
        <taxon>Metazoa</taxon>
        <taxon>Spiralia</taxon>
        <taxon>Lophotrochozoa</taxon>
        <taxon>Platyhelminthes</taxon>
        <taxon>Trematoda</taxon>
        <taxon>Digenea</taxon>
        <taxon>Strigeidida</taxon>
        <taxon>Schistosomatoidea</taxon>
        <taxon>Schistosomatidae</taxon>
        <taxon>Schistosoma</taxon>
    </lineage>
</organism>
<evidence type="ECO:0000313" key="2">
    <source>
        <dbReference type="EMBL" id="KGB37108.1"/>
    </source>
</evidence>
<keyword evidence="1" id="KW-0472">Membrane</keyword>
<protein>
    <recommendedName>
        <fullName evidence="3">Egg protein CP391S-like protein</fullName>
    </recommendedName>
</protein>
<reference evidence="2" key="1">
    <citation type="journal article" date="2012" name="Nat. Genet.">
        <title>Whole-genome sequence of Schistosoma haematobium.</title>
        <authorList>
            <person name="Young N.D."/>
            <person name="Jex A.R."/>
            <person name="Li B."/>
            <person name="Liu S."/>
            <person name="Yang L."/>
            <person name="Xiong Z."/>
            <person name="Li Y."/>
            <person name="Cantacessi C."/>
            <person name="Hall R.S."/>
            <person name="Xu X."/>
            <person name="Chen F."/>
            <person name="Wu X."/>
            <person name="Zerlotini A."/>
            <person name="Oliveira G."/>
            <person name="Hofmann A."/>
            <person name="Zhang G."/>
            <person name="Fang X."/>
            <person name="Kang Y."/>
            <person name="Campbell B.E."/>
            <person name="Loukas A."/>
            <person name="Ranganathan S."/>
            <person name="Rollinson D."/>
            <person name="Rinaldi G."/>
            <person name="Brindley P.J."/>
            <person name="Yang H."/>
            <person name="Wang J."/>
            <person name="Wang J."/>
            <person name="Gasser R.B."/>
        </authorList>
    </citation>
    <scope>NUCLEOTIDE SEQUENCE [LARGE SCALE GENOMIC DNA]</scope>
</reference>
<feature type="non-terminal residue" evidence="2">
    <location>
        <position position="1"/>
    </location>
</feature>
<keyword evidence="1" id="KW-1133">Transmembrane helix</keyword>
<evidence type="ECO:0008006" key="3">
    <source>
        <dbReference type="Google" id="ProtNLM"/>
    </source>
</evidence>
<dbReference type="EMBL" id="KL250846">
    <property type="protein sequence ID" value="KGB37108.1"/>
    <property type="molecule type" value="Genomic_DNA"/>
</dbReference>
<sequence>IPFTAYCQKYNTTETCRNASSKNITCFWCEKANRCIDSNDQDTHDLKVINCRVEKSSDVNELSTSTLTISNESFLMSTEVQLTENLNRTTEGTDRYSNITTDITEKNQQNELLWYIYIVIPLAVFFFVVCIGYIIRRRLHRRKRSNE</sequence>
<accession>A0A095C5D2</accession>
<dbReference type="AlphaFoldDB" id="A0A095C5D2"/>